<comment type="caution">
    <text evidence="17">The sequence shown here is derived from an EMBL/GenBank/DDBJ whole genome shotgun (WGS) entry which is preliminary data.</text>
</comment>
<evidence type="ECO:0000256" key="2">
    <source>
        <dbReference type="ARBA" id="ARBA00004609"/>
    </source>
</evidence>
<dbReference type="Gene3D" id="3.20.20.80">
    <property type="entry name" value="Glycosidases"/>
    <property type="match status" value="1"/>
</dbReference>
<dbReference type="Pfam" id="PF07983">
    <property type="entry name" value="X8"/>
    <property type="match status" value="1"/>
</dbReference>
<keyword evidence="5" id="KW-0449">Lipoprotein</keyword>
<keyword evidence="5" id="KW-0472">Membrane</keyword>
<sequence length="549" mass="59853">MFSLTPHWTPQWRFDPIKMVSNFTFQFPLTSLHSFLKMAVPFHFLLLLLLSTSNFSSATYNIGVNYGTIANNLPPPTTVATFLKTQTTITHIKIFDTNSSILRAFANTNISVTVTVSNADIPSLTKLPSAQKWITTNILPFHPKTIFNRIAVGNEILATSDKTLIAHILPAMNALHQALTLSNLTHIQIVSPNSLGILSSSSPPSSAAFRRGYDVTIFTPILKFHRETKSPFMINPYPFFGISSNQPDALNYALFKPNGGVFDKATGINYTNMFDAQMDAVYSAMKKVGYGDVDLVVGETGWPSLGDPGQPGVSLENAVSYNGNLIKHVNSGKGTPLMPNRTFETYIFSLFNENLKPTISEQNYGLFKPDLTPVYDVGVLTQKHQQAMGPASGPTAMGPASGPTAMGPSESPESSPSKKWCVPKTNASEKALQANIDYVCSHGIDCGPIKNGGPCYKPDSLRSHAAYAMNAYYQKSGHHDSDCDFGHTGVITHTDPSSETCKFPYAATSSGPNVKKPDTDGGSLKSATSKLRLYHFLFHLQFLIILCFL</sequence>
<comment type="catalytic activity">
    <reaction evidence="1">
        <text>Hydrolysis of (1-&gt;3)-beta-D-glucosidic linkages in (1-&gt;3)-beta-D-glucans.</text>
        <dbReference type="EC" id="3.2.1.39"/>
    </reaction>
</comment>
<dbReference type="FunFam" id="1.20.58.1040:FF:000003">
    <property type="entry name" value="glucan endo-1,3-beta-glucosidase 7"/>
    <property type="match status" value="1"/>
</dbReference>
<dbReference type="GO" id="GO:0006952">
    <property type="term" value="P:defense response"/>
    <property type="evidence" value="ECO:0007669"/>
    <property type="project" value="UniProtKB-KW"/>
</dbReference>
<reference evidence="17" key="1">
    <citation type="journal article" date="2018" name="Nat. Plants">
        <title>Whole-genome landscape of Medicago truncatula symbiotic genes.</title>
        <authorList>
            <person name="Pecrix Y."/>
            <person name="Gamas P."/>
            <person name="Carrere S."/>
        </authorList>
    </citation>
    <scope>NUCLEOTIDE SEQUENCE</scope>
    <source>
        <tissue evidence="17">Leaves</tissue>
    </source>
</reference>
<dbReference type="PROSITE" id="PS00587">
    <property type="entry name" value="GLYCOSYL_HYDROL_F17"/>
    <property type="match status" value="1"/>
</dbReference>
<proteinExistence type="inferred from homology"/>
<evidence type="ECO:0000313" key="17">
    <source>
        <dbReference type="EMBL" id="RHN62078.1"/>
    </source>
</evidence>
<dbReference type="GO" id="GO:0042973">
    <property type="term" value="F:glucan endo-1,3-beta-D-glucosidase activity"/>
    <property type="evidence" value="ECO:0007669"/>
    <property type="project" value="UniProtKB-EC"/>
</dbReference>
<protein>
    <recommendedName>
        <fullName evidence="4">glucan endo-1,3-beta-D-glucosidase</fullName>
        <ecNumber evidence="4">3.2.1.39</ecNumber>
    </recommendedName>
    <alternativeName>
        <fullName evidence="11">(1-&gt;3)-beta-glucan endohydrolase</fullName>
    </alternativeName>
    <alternativeName>
        <fullName evidence="12">Beta-1,3-endoglucanase</fullName>
    </alternativeName>
</protein>
<evidence type="ECO:0000256" key="15">
    <source>
        <dbReference type="SAM" id="MobiDB-lite"/>
    </source>
</evidence>
<keyword evidence="10 14" id="KW-0326">Glycosidase</keyword>
<dbReference type="Pfam" id="PF00332">
    <property type="entry name" value="Glyco_hydro_17"/>
    <property type="match status" value="1"/>
</dbReference>
<dbReference type="InterPro" id="IPR017853">
    <property type="entry name" value="GH"/>
</dbReference>
<evidence type="ECO:0000256" key="7">
    <source>
        <dbReference type="ARBA" id="ARBA00022801"/>
    </source>
</evidence>
<evidence type="ECO:0000259" key="16">
    <source>
        <dbReference type="SMART" id="SM00768"/>
    </source>
</evidence>
<dbReference type="GO" id="GO:0005975">
    <property type="term" value="P:carbohydrate metabolic process"/>
    <property type="evidence" value="ECO:0007669"/>
    <property type="project" value="InterPro"/>
</dbReference>
<dbReference type="Gene3D" id="1.20.58.1040">
    <property type="match status" value="1"/>
</dbReference>
<evidence type="ECO:0000256" key="1">
    <source>
        <dbReference type="ARBA" id="ARBA00000382"/>
    </source>
</evidence>
<dbReference type="Proteomes" id="UP000265566">
    <property type="component" value="Chromosome 4"/>
</dbReference>
<dbReference type="GO" id="GO:0098552">
    <property type="term" value="C:side of membrane"/>
    <property type="evidence" value="ECO:0007669"/>
    <property type="project" value="UniProtKB-KW"/>
</dbReference>
<feature type="compositionally biased region" description="Low complexity" evidence="15">
    <location>
        <begin position="408"/>
        <end position="417"/>
    </location>
</feature>
<accession>A0A396IBE0</accession>
<evidence type="ECO:0000256" key="14">
    <source>
        <dbReference type="RuleBase" id="RU004336"/>
    </source>
</evidence>
<dbReference type="FunFam" id="3.20.20.80:FF:000002">
    <property type="entry name" value="Glucan endo-1,3-beta-glucosidase 3"/>
    <property type="match status" value="1"/>
</dbReference>
<keyword evidence="5" id="KW-0325">Glycoprotein</keyword>
<evidence type="ECO:0000256" key="11">
    <source>
        <dbReference type="ARBA" id="ARBA00033335"/>
    </source>
</evidence>
<keyword evidence="7 14" id="KW-0378">Hydrolase</keyword>
<organism evidence="17">
    <name type="scientific">Medicago truncatula</name>
    <name type="common">Barrel medic</name>
    <name type="synonym">Medicago tribuloides</name>
    <dbReference type="NCBI Taxonomy" id="3880"/>
    <lineage>
        <taxon>Eukaryota</taxon>
        <taxon>Viridiplantae</taxon>
        <taxon>Streptophyta</taxon>
        <taxon>Embryophyta</taxon>
        <taxon>Tracheophyta</taxon>
        <taxon>Spermatophyta</taxon>
        <taxon>Magnoliopsida</taxon>
        <taxon>eudicotyledons</taxon>
        <taxon>Gunneridae</taxon>
        <taxon>Pentapetalae</taxon>
        <taxon>rosids</taxon>
        <taxon>fabids</taxon>
        <taxon>Fabales</taxon>
        <taxon>Fabaceae</taxon>
        <taxon>Papilionoideae</taxon>
        <taxon>50 kb inversion clade</taxon>
        <taxon>NPAAA clade</taxon>
        <taxon>Hologalegina</taxon>
        <taxon>IRL clade</taxon>
        <taxon>Trifolieae</taxon>
        <taxon>Medicago</taxon>
    </lineage>
</organism>
<keyword evidence="6" id="KW-0732">Signal</keyword>
<comment type="subcellular location">
    <subcellularLocation>
        <location evidence="2">Cell membrane</location>
        <topology evidence="2">Lipid-anchor</topology>
        <topology evidence="2">GPI-anchor</topology>
    </subcellularLocation>
</comment>
<dbReference type="EC" id="3.2.1.39" evidence="4"/>
<evidence type="ECO:0000256" key="9">
    <source>
        <dbReference type="ARBA" id="ARBA00023157"/>
    </source>
</evidence>
<evidence type="ECO:0000256" key="4">
    <source>
        <dbReference type="ARBA" id="ARBA00012780"/>
    </source>
</evidence>
<keyword evidence="9" id="KW-1015">Disulfide bond</keyword>
<evidence type="ECO:0000256" key="6">
    <source>
        <dbReference type="ARBA" id="ARBA00022729"/>
    </source>
</evidence>
<evidence type="ECO:0000256" key="12">
    <source>
        <dbReference type="ARBA" id="ARBA00033417"/>
    </source>
</evidence>
<dbReference type="AlphaFoldDB" id="A0A396IBE0"/>
<dbReference type="PANTHER" id="PTHR32227">
    <property type="entry name" value="GLUCAN ENDO-1,3-BETA-GLUCOSIDASE BG1-RELATED-RELATED"/>
    <property type="match status" value="1"/>
</dbReference>
<dbReference type="SUPFAM" id="SSF51445">
    <property type="entry name" value="(Trans)glycosidases"/>
    <property type="match status" value="1"/>
</dbReference>
<dbReference type="EMBL" id="PSQE01000004">
    <property type="protein sequence ID" value="RHN62078.1"/>
    <property type="molecule type" value="Genomic_DNA"/>
</dbReference>
<dbReference type="GO" id="GO:0005886">
    <property type="term" value="C:plasma membrane"/>
    <property type="evidence" value="ECO:0007669"/>
    <property type="project" value="UniProtKB-SubCell"/>
</dbReference>
<dbReference type="Gramene" id="rna24610">
    <property type="protein sequence ID" value="RHN62078.1"/>
    <property type="gene ID" value="gene24610"/>
</dbReference>
<feature type="region of interest" description="Disordered" evidence="15">
    <location>
        <begin position="387"/>
        <end position="421"/>
    </location>
</feature>
<gene>
    <name evidence="17" type="ORF">MtrunA17_Chr4g0043511</name>
</gene>
<comment type="similarity">
    <text evidence="3 13">Belongs to the glycosyl hydrolase 17 family.</text>
</comment>
<feature type="domain" description="X8" evidence="16">
    <location>
        <begin position="419"/>
        <end position="503"/>
    </location>
</feature>
<dbReference type="InterPro" id="IPR000490">
    <property type="entry name" value="Glyco_hydro_17"/>
</dbReference>
<evidence type="ECO:0000256" key="8">
    <source>
        <dbReference type="ARBA" id="ARBA00022821"/>
    </source>
</evidence>
<evidence type="ECO:0000256" key="3">
    <source>
        <dbReference type="ARBA" id="ARBA00008773"/>
    </source>
</evidence>
<dbReference type="InterPro" id="IPR012946">
    <property type="entry name" value="X8"/>
</dbReference>
<evidence type="ECO:0000256" key="10">
    <source>
        <dbReference type="ARBA" id="ARBA00023295"/>
    </source>
</evidence>
<name>A0A396IBE0_MEDTR</name>
<evidence type="ECO:0000256" key="5">
    <source>
        <dbReference type="ARBA" id="ARBA00022622"/>
    </source>
</evidence>
<dbReference type="SMART" id="SM00768">
    <property type="entry name" value="X8"/>
    <property type="match status" value="1"/>
</dbReference>
<dbReference type="InterPro" id="IPR044965">
    <property type="entry name" value="Glyco_hydro_17_plant"/>
</dbReference>
<keyword evidence="8" id="KW-0611">Plant defense</keyword>
<keyword evidence="5" id="KW-0336">GPI-anchor</keyword>
<evidence type="ECO:0000256" key="13">
    <source>
        <dbReference type="RuleBase" id="RU004335"/>
    </source>
</evidence>